<dbReference type="InterPro" id="IPR021139">
    <property type="entry name" value="NYN"/>
</dbReference>
<dbReference type="CDD" id="cd00093">
    <property type="entry name" value="HTH_XRE"/>
    <property type="match status" value="1"/>
</dbReference>
<dbReference type="Pfam" id="PF01936">
    <property type="entry name" value="NYN"/>
    <property type="match status" value="1"/>
</dbReference>
<dbReference type="Gene3D" id="3.40.50.1010">
    <property type="entry name" value="5'-nuclease"/>
    <property type="match status" value="1"/>
</dbReference>
<accession>A0A2H0BW03</accession>
<keyword evidence="1" id="KW-0238">DNA-binding</keyword>
<dbReference type="EMBL" id="PCTA01000010">
    <property type="protein sequence ID" value="PIP61863.1"/>
    <property type="molecule type" value="Genomic_DNA"/>
</dbReference>
<dbReference type="PANTHER" id="PTHR10245:SF15">
    <property type="entry name" value="ENDOTHELIAL DIFFERENTIATION-RELATED FACTOR 1"/>
    <property type="match status" value="1"/>
</dbReference>
<dbReference type="PROSITE" id="PS50943">
    <property type="entry name" value="HTH_CROC1"/>
    <property type="match status" value="1"/>
</dbReference>
<reference evidence="3 4" key="1">
    <citation type="submission" date="2017-09" db="EMBL/GenBank/DDBJ databases">
        <title>Depth-based differentiation of microbial function through sediment-hosted aquifers and enrichment of novel symbionts in the deep terrestrial subsurface.</title>
        <authorList>
            <person name="Probst A.J."/>
            <person name="Ladd B."/>
            <person name="Jarett J.K."/>
            <person name="Geller-Mcgrath D.E."/>
            <person name="Sieber C.M."/>
            <person name="Emerson J.B."/>
            <person name="Anantharaman K."/>
            <person name="Thomas B.C."/>
            <person name="Malmstrom R."/>
            <person name="Stieglmeier M."/>
            <person name="Klingl A."/>
            <person name="Woyke T."/>
            <person name="Ryan C.M."/>
            <person name="Banfield J.F."/>
        </authorList>
    </citation>
    <scope>NUCLEOTIDE SEQUENCE [LARGE SCALE GENOMIC DNA]</scope>
    <source>
        <strain evidence="3">CG22_combo_CG10-13_8_21_14_all_38_20</strain>
    </source>
</reference>
<protein>
    <recommendedName>
        <fullName evidence="2">HTH cro/C1-type domain-containing protein</fullName>
    </recommendedName>
</protein>
<dbReference type="GO" id="GO:0003677">
    <property type="term" value="F:DNA binding"/>
    <property type="evidence" value="ECO:0007669"/>
    <property type="project" value="UniProtKB-KW"/>
</dbReference>
<dbReference type="SMART" id="SM00530">
    <property type="entry name" value="HTH_XRE"/>
    <property type="match status" value="1"/>
</dbReference>
<dbReference type="Gene3D" id="1.10.260.40">
    <property type="entry name" value="lambda repressor-like DNA-binding domains"/>
    <property type="match status" value="1"/>
</dbReference>
<evidence type="ECO:0000313" key="4">
    <source>
        <dbReference type="Proteomes" id="UP000231246"/>
    </source>
</evidence>
<gene>
    <name evidence="3" type="ORF">COW99_01415</name>
</gene>
<dbReference type="AlphaFoldDB" id="A0A2H0BW03"/>
<organism evidence="3 4">
    <name type="scientific">Candidatus Roizmanbacteria bacterium CG22_combo_CG10-13_8_21_14_all_38_20</name>
    <dbReference type="NCBI Taxonomy" id="1974862"/>
    <lineage>
        <taxon>Bacteria</taxon>
        <taxon>Candidatus Roizmaniibacteriota</taxon>
    </lineage>
</organism>
<feature type="domain" description="HTH cro/C1-type" evidence="2">
    <location>
        <begin position="130"/>
        <end position="184"/>
    </location>
</feature>
<sequence>MLKILVQFDGSNFYKKVKRILPQVHLTNFDYVGLAHSLTKDKSAQIVYYVGEIRKYPGNKKSQSLYANQQKLFTNLRNQNIEIKLGYLLMSDGKFNEKGVDVQIAVDQVHGAIKNEYDKLQPEFAMIQAVIDARVKKGVTQKELAQRIGTKQSVISRLESGRANPSVAFLKKLAQALNSHLEIRFTNFK</sequence>
<dbReference type="SUPFAM" id="SSF47413">
    <property type="entry name" value="lambda repressor-like DNA-binding domains"/>
    <property type="match status" value="1"/>
</dbReference>
<dbReference type="Pfam" id="PF01381">
    <property type="entry name" value="HTH_3"/>
    <property type="match status" value="1"/>
</dbReference>
<dbReference type="Proteomes" id="UP000231246">
    <property type="component" value="Unassembled WGS sequence"/>
</dbReference>
<comment type="caution">
    <text evidence="3">The sequence shown here is derived from an EMBL/GenBank/DDBJ whole genome shotgun (WGS) entry which is preliminary data.</text>
</comment>
<evidence type="ECO:0000313" key="3">
    <source>
        <dbReference type="EMBL" id="PIP61863.1"/>
    </source>
</evidence>
<dbReference type="InterPro" id="IPR001387">
    <property type="entry name" value="Cro/C1-type_HTH"/>
</dbReference>
<evidence type="ECO:0000256" key="1">
    <source>
        <dbReference type="ARBA" id="ARBA00023125"/>
    </source>
</evidence>
<dbReference type="InterPro" id="IPR010982">
    <property type="entry name" value="Lambda_DNA-bd_dom_sf"/>
</dbReference>
<name>A0A2H0BW03_9BACT</name>
<proteinExistence type="predicted"/>
<dbReference type="GO" id="GO:0004540">
    <property type="term" value="F:RNA nuclease activity"/>
    <property type="evidence" value="ECO:0007669"/>
    <property type="project" value="InterPro"/>
</dbReference>
<evidence type="ECO:0000259" key="2">
    <source>
        <dbReference type="PROSITE" id="PS50943"/>
    </source>
</evidence>
<dbReference type="PANTHER" id="PTHR10245">
    <property type="entry name" value="ENDOTHELIAL DIFFERENTIATION-RELATED FACTOR 1 MULTIPROTEIN BRIDGING FACTOR 1"/>
    <property type="match status" value="1"/>
</dbReference>